<sequence length="827" mass="94596">MSIDFIKHQTIIEQFRGVVNKTSFDNQFNAATSRLPKTEKFLLKMELKRLAGPCTRAIDLRGLVDGECQLFDYQGQNHFLDDIAINVFKENAKVYGGYTFGVYEAVTNTENNFRNIYKNESAKVVGSTSTTTTKSSVEKTQYSAQRYQFDNYPDRLEERMNFAVAIEFTIAGSKAYKATTVDISTTGLKFRLKEVPVLRIGDEFNIVFKGLEQEFHFGKDSLFTYQVKNILRDSSTQLLGCKRLDIPERDGFLQFLKGYIQGNKRRYKVNLDNTIQSLQARSFEQYAMVKLNELPVFIQQLDKNYHPRYALTTTNNQNIYQYWQNEKRHSTLNFLINAERITRIREAKTQGLDLIVYSFIHQHQGNLFFYSIDSIQAINDAEFLKEFIGFAANKATFAVTQLSMQPVNKSKVYSPFTLSNVSSKQQYLNKPPSKEVIESIDSLSHVVVVTDVTTDETVEQYKEFDYINIDRQKLKKYGHQRITSKLEINEIGINYKNQRQEPRFKYKTPVAIECQSVTWDGSSEDFSVSGLKINLKAPAQLAKGDIVYLSFPKLQQITKSFDLKQLPYKVVRINKSKTTINLRVSVKEHQHIGRSFFKLLIAKNQNKLTPDEYAMLTPGLAEALRTIYATSLNQITLAVQTSGSRYKIESLLLGAGQSEEETDSLLNQMKRLSDRQGFYNLYPLLSNLAAITSLEARLKKLLSDDLAITETLFVAINPQHDGVGKSVTTKLASELNTPELTRFFIKKSLKQGLFFSLQVKLSRTESPEMEYLNPELSYISAYAIHRGKQIEQDIWSVAGIIEVFDVTQETLIRYGLAQESLTQLAKA</sequence>
<name>A0A502L892_9GAMM</name>
<dbReference type="Pfam" id="PF07238">
    <property type="entry name" value="PilZ"/>
    <property type="match status" value="2"/>
</dbReference>
<evidence type="ECO:0000313" key="2">
    <source>
        <dbReference type="EMBL" id="TPH19324.1"/>
    </source>
</evidence>
<evidence type="ECO:0000259" key="1">
    <source>
        <dbReference type="Pfam" id="PF07238"/>
    </source>
</evidence>
<dbReference type="Proteomes" id="UP000315303">
    <property type="component" value="Unassembled WGS sequence"/>
</dbReference>
<reference evidence="2 3" key="1">
    <citation type="submission" date="2019-01" db="EMBL/GenBank/DDBJ databases">
        <title>Litorilituus lipolytica sp. nov., isolated from intertidal sand of the Yellow Sea in China.</title>
        <authorList>
            <person name="Liu A."/>
        </authorList>
    </citation>
    <scope>NUCLEOTIDE SEQUENCE [LARGE SCALE GENOMIC DNA]</scope>
    <source>
        <strain evidence="2 3">RZ04</strain>
    </source>
</reference>
<proteinExistence type="predicted"/>
<gene>
    <name evidence="2" type="ORF">EPA86_00945</name>
</gene>
<protein>
    <submittedName>
        <fullName evidence="2">PilZ domain-containing protein</fullName>
    </submittedName>
</protein>
<dbReference type="OrthoDB" id="6208912at2"/>
<comment type="caution">
    <text evidence="2">The sequence shown here is derived from an EMBL/GenBank/DDBJ whole genome shotgun (WGS) entry which is preliminary data.</text>
</comment>
<dbReference type="InterPro" id="IPR009875">
    <property type="entry name" value="PilZ_domain"/>
</dbReference>
<dbReference type="RefSeq" id="WP_140600967.1">
    <property type="nucleotide sequence ID" value="NZ_SAWY01000001.1"/>
</dbReference>
<accession>A0A502L892</accession>
<dbReference type="Gene3D" id="2.40.10.220">
    <property type="entry name" value="predicted glycosyltransferase like domains"/>
    <property type="match status" value="1"/>
</dbReference>
<feature type="domain" description="PilZ" evidence="1">
    <location>
        <begin position="154"/>
        <end position="253"/>
    </location>
</feature>
<evidence type="ECO:0000313" key="3">
    <source>
        <dbReference type="Proteomes" id="UP000315303"/>
    </source>
</evidence>
<dbReference type="EMBL" id="SAWY01000001">
    <property type="protein sequence ID" value="TPH19324.1"/>
    <property type="molecule type" value="Genomic_DNA"/>
</dbReference>
<feature type="domain" description="PilZ" evidence="1">
    <location>
        <begin position="497"/>
        <end position="594"/>
    </location>
</feature>
<organism evidence="2 3">
    <name type="scientific">Litorilituus lipolyticus</name>
    <dbReference type="NCBI Taxonomy" id="2491017"/>
    <lineage>
        <taxon>Bacteria</taxon>
        <taxon>Pseudomonadati</taxon>
        <taxon>Pseudomonadota</taxon>
        <taxon>Gammaproteobacteria</taxon>
        <taxon>Alteromonadales</taxon>
        <taxon>Colwelliaceae</taxon>
        <taxon>Litorilituus</taxon>
    </lineage>
</organism>
<keyword evidence="3" id="KW-1185">Reference proteome</keyword>
<dbReference type="SUPFAM" id="SSF141371">
    <property type="entry name" value="PilZ domain-like"/>
    <property type="match status" value="1"/>
</dbReference>
<dbReference type="AlphaFoldDB" id="A0A502L892"/>
<dbReference type="GO" id="GO:0035438">
    <property type="term" value="F:cyclic-di-GMP binding"/>
    <property type="evidence" value="ECO:0007669"/>
    <property type="project" value="InterPro"/>
</dbReference>